<dbReference type="Proteomes" id="UP000034911">
    <property type="component" value="Unassembled WGS sequence"/>
</dbReference>
<evidence type="ECO:0000313" key="1">
    <source>
        <dbReference type="EMBL" id="KKU12797.1"/>
    </source>
</evidence>
<organism evidence="1 2">
    <name type="scientific">Candidatus Magasanikbacteria bacterium GW2011_GWC2_45_8</name>
    <dbReference type="NCBI Taxonomy" id="1619050"/>
    <lineage>
        <taxon>Bacteria</taxon>
        <taxon>Candidatus Magasanikiibacteriota</taxon>
    </lineage>
</organism>
<reference evidence="1 2" key="1">
    <citation type="journal article" date="2015" name="Nature">
        <title>rRNA introns, odd ribosomes, and small enigmatic genomes across a large radiation of phyla.</title>
        <authorList>
            <person name="Brown C.T."/>
            <person name="Hug L.A."/>
            <person name="Thomas B.C."/>
            <person name="Sharon I."/>
            <person name="Castelle C.J."/>
            <person name="Singh A."/>
            <person name="Wilkins M.J."/>
            <person name="Williams K.H."/>
            <person name="Banfield J.F."/>
        </authorList>
    </citation>
    <scope>NUCLEOTIDE SEQUENCE [LARGE SCALE GENOMIC DNA]</scope>
</reference>
<evidence type="ECO:0000313" key="2">
    <source>
        <dbReference type="Proteomes" id="UP000034911"/>
    </source>
</evidence>
<proteinExistence type="predicted"/>
<accession>A0A0G1MXA6</accession>
<name>A0A0G1MXA6_9BACT</name>
<dbReference type="EMBL" id="LCLH01000041">
    <property type="protein sequence ID" value="KKU12797.1"/>
    <property type="molecule type" value="Genomic_DNA"/>
</dbReference>
<dbReference type="STRING" id="1619050.UX20_C0041G0005"/>
<gene>
    <name evidence="1" type="ORF">UX20_C0041G0005</name>
</gene>
<sequence>MSHILERTRGEGRKVLLIIDESHYSAGQMDEKEKSAATRLRDDIGADLTIEVSATPLLSGDESVNVQIEDVKAEGVIKKGVVLNENFKNTLENGKIKTDLAGGNEALVLG</sequence>
<protein>
    <submittedName>
        <fullName evidence="1">Uncharacterized protein</fullName>
    </submittedName>
</protein>
<comment type="caution">
    <text evidence="1">The sequence shown here is derived from an EMBL/GenBank/DDBJ whole genome shotgun (WGS) entry which is preliminary data.</text>
</comment>
<dbReference type="AlphaFoldDB" id="A0A0G1MXA6"/>